<organism evidence="2">
    <name type="scientific">Sphingobacterium sp. (strain 21)</name>
    <dbReference type="NCBI Taxonomy" id="743722"/>
    <lineage>
        <taxon>Bacteria</taxon>
        <taxon>Pseudomonadati</taxon>
        <taxon>Bacteroidota</taxon>
        <taxon>Sphingobacteriia</taxon>
        <taxon>Sphingobacteriales</taxon>
        <taxon>Sphingobacteriaceae</taxon>
        <taxon>Sphingobacterium</taxon>
    </lineage>
</organism>
<dbReference type="GO" id="GO:0004175">
    <property type="term" value="F:endopeptidase activity"/>
    <property type="evidence" value="ECO:0007669"/>
    <property type="project" value="TreeGrafter"/>
</dbReference>
<dbReference type="GO" id="GO:0008236">
    <property type="term" value="F:serine-type peptidase activity"/>
    <property type="evidence" value="ECO:0007669"/>
    <property type="project" value="InterPro"/>
</dbReference>
<proteinExistence type="predicted"/>
<dbReference type="GO" id="GO:0007165">
    <property type="term" value="P:signal transduction"/>
    <property type="evidence" value="ECO:0007669"/>
    <property type="project" value="TreeGrafter"/>
</dbReference>
<dbReference type="SMART" id="SM00245">
    <property type="entry name" value="TSPc"/>
    <property type="match status" value="1"/>
</dbReference>
<evidence type="ECO:0000259" key="1">
    <source>
        <dbReference type="SMART" id="SM00245"/>
    </source>
</evidence>
<dbReference type="Gene3D" id="2.30.42.10">
    <property type="match status" value="1"/>
</dbReference>
<dbReference type="STRING" id="743722.Sph21_4974"/>
<dbReference type="Gene3D" id="3.90.226.10">
    <property type="entry name" value="2-enoyl-CoA Hydratase, Chain A, domain 1"/>
    <property type="match status" value="1"/>
</dbReference>
<dbReference type="GO" id="GO:0006508">
    <property type="term" value="P:proteolysis"/>
    <property type="evidence" value="ECO:0007669"/>
    <property type="project" value="InterPro"/>
</dbReference>
<reference evidence="2" key="1">
    <citation type="submission" date="2011-03" db="EMBL/GenBank/DDBJ databases">
        <title>Complete sequence of Sphingobacterium sp. 21.</title>
        <authorList>
            <consortium name="US DOE Joint Genome Institute"/>
            <person name="Lucas S."/>
            <person name="Copeland A."/>
            <person name="Lapidus A."/>
            <person name="Cheng J.-F."/>
            <person name="Goodwin L."/>
            <person name="Pitluck S."/>
            <person name="Davenport K."/>
            <person name="Detter J.C."/>
            <person name="Han C."/>
            <person name="Tapia R."/>
            <person name="Land M."/>
            <person name="Hauser L."/>
            <person name="Kyrpides N."/>
            <person name="Ivanova N."/>
            <person name="Ovchinnikova G."/>
            <person name="Pagani I."/>
            <person name="Siebers A.K."/>
            <person name="Allgaier M."/>
            <person name="Thelen M.P."/>
            <person name="Hugenholtz P."/>
            <person name="Woyke T."/>
        </authorList>
    </citation>
    <scope>NUCLEOTIDE SEQUENCE</scope>
    <source>
        <strain evidence="2">21</strain>
    </source>
</reference>
<evidence type="ECO:0000313" key="2">
    <source>
        <dbReference type="EMBL" id="ADZ81477.1"/>
    </source>
</evidence>
<dbReference type="KEGG" id="shg:Sph21_4974"/>
<dbReference type="InterPro" id="IPR005151">
    <property type="entry name" value="Tail-specific_protease"/>
</dbReference>
<sequence length="756" mass="85262">MNMSLPVSVKRYPFEILSFLIFYFAVGSETFAQKFNGNIEVLDSNKMPEGWDLTYKNQNTYKIRPDSIIKKQGRYSLSIESGNARGNSGAFVYFLPAAFKGNRLTFIGSIKTEEVREGFTGLWLRVRDADKKELAFETMEDQQLKGTNDWKEYYIEVPYDDFDGASIELGGLLVGKGKVWFDSLRLYLDDIPIDDAPIRSDFAVAGRPDTLYKDHCGIESIELNPQREEYLELLGQLWGFLKYHHPAIAAGNYNWDNELFKVLPSVLACTSDNELSGIFEGWIHRLGEVAAQETVEDTVSVTIALEPGYGKLFSNSLFTAHLKEQLHHIKLSSKQNNRHYYIQLSAAAENPVFSHEDPYSDLVYPDVGYRLLALYRYWNMIQYFCPNRALTDDNWNSVLAGFIPQMVQTKDKFDYVNTMAKLIGKVGDSHAFLVNSTYDLSLGRYRLPFQAKFIENKLVVTDYYKDTLGVKSNVKVGDAIAAIDGVDVDSMVNQYAPLVPASSRATLLRDIVGRYLLRRKDQNVQLTIMRDGRIVPVYQQAVETEKLSTYTVDIDRDQGRQPYRLLKEGIGYIYCAHFRASDMADIESIFKVTKGIIIDMRGYPSDDMTHSLAAFLKKEPSDFIKFTVGSITRPGQFVYTLPVKSGVNNPDHYKGKVAVLVDEWTQSNAEFVTMSLQSRANTSVIGSSSAGADGNISKITLPGGFVTYISGLGVYYPDGTNAQRRGVKIDQVVKPTILGVKEGRDEVLEAAIRWIQ</sequence>
<gene>
    <name evidence="2" type="ordered locus">Sph21_4974</name>
</gene>
<name>F4C9U2_SPHS2</name>
<feature type="domain" description="Tail specific protease" evidence="1">
    <location>
        <begin position="521"/>
        <end position="734"/>
    </location>
</feature>
<dbReference type="InterPro" id="IPR029045">
    <property type="entry name" value="ClpP/crotonase-like_dom_sf"/>
</dbReference>
<dbReference type="eggNOG" id="COG0793">
    <property type="taxonomic scope" value="Bacteria"/>
</dbReference>
<dbReference type="PANTHER" id="PTHR32060:SF30">
    <property type="entry name" value="CARBOXY-TERMINAL PROCESSING PROTEASE CTPA"/>
    <property type="match status" value="1"/>
</dbReference>
<dbReference type="InterPro" id="IPR036034">
    <property type="entry name" value="PDZ_sf"/>
</dbReference>
<dbReference type="PATRIC" id="fig|743722.3.peg.5272"/>
<dbReference type="OrthoDB" id="5379939at2"/>
<dbReference type="Pfam" id="PF03572">
    <property type="entry name" value="Peptidase_S41"/>
    <property type="match status" value="1"/>
</dbReference>
<dbReference type="GO" id="GO:0030288">
    <property type="term" value="C:outer membrane-bounded periplasmic space"/>
    <property type="evidence" value="ECO:0007669"/>
    <property type="project" value="TreeGrafter"/>
</dbReference>
<dbReference type="PANTHER" id="PTHR32060">
    <property type="entry name" value="TAIL-SPECIFIC PROTEASE"/>
    <property type="match status" value="1"/>
</dbReference>
<dbReference type="EMBL" id="CP002584">
    <property type="protein sequence ID" value="ADZ81477.1"/>
    <property type="molecule type" value="Genomic_DNA"/>
</dbReference>
<dbReference type="SUPFAM" id="SSF52096">
    <property type="entry name" value="ClpP/crotonase"/>
    <property type="match status" value="1"/>
</dbReference>
<dbReference type="Gene3D" id="2.60.120.260">
    <property type="entry name" value="Galactose-binding domain-like"/>
    <property type="match status" value="1"/>
</dbReference>
<dbReference type="HOGENOM" id="CLU_022422_0_0_10"/>
<protein>
    <submittedName>
        <fullName evidence="2">Peptidase S41</fullName>
    </submittedName>
</protein>
<accession>F4C9U2</accession>
<dbReference type="AlphaFoldDB" id="F4C9U2"/>
<dbReference type="CDD" id="cd07562">
    <property type="entry name" value="Peptidase_S41_TRI"/>
    <property type="match status" value="1"/>
</dbReference>